<dbReference type="EMBL" id="WNYA01000008">
    <property type="protein sequence ID" value="KAG8558000.1"/>
    <property type="molecule type" value="Genomic_DNA"/>
</dbReference>
<sequence length="68" mass="7401">MMSPTRISNHCGMCDPRCHQPTCECDCRRATRAGTTLPNTQKYLPVASGAAYFSHTLTHPSQAADTGF</sequence>
<name>A0AAV7AF92_ENGPU</name>
<comment type="caution">
    <text evidence="1">The sequence shown here is derived from an EMBL/GenBank/DDBJ whole genome shotgun (WGS) entry which is preliminary data.</text>
</comment>
<proteinExistence type="predicted"/>
<evidence type="ECO:0000313" key="1">
    <source>
        <dbReference type="EMBL" id="KAG8558000.1"/>
    </source>
</evidence>
<protein>
    <submittedName>
        <fullName evidence="1">Uncharacterized protein</fullName>
    </submittedName>
</protein>
<accession>A0AAV7AF92</accession>
<dbReference type="Proteomes" id="UP000824782">
    <property type="component" value="Unassembled WGS sequence"/>
</dbReference>
<gene>
    <name evidence="1" type="ORF">GDO81_016812</name>
</gene>
<keyword evidence="2" id="KW-1185">Reference proteome</keyword>
<evidence type="ECO:0000313" key="2">
    <source>
        <dbReference type="Proteomes" id="UP000824782"/>
    </source>
</evidence>
<reference evidence="1" key="1">
    <citation type="thesis" date="2020" institute="ProQuest LLC" country="789 East Eisenhower Parkway, Ann Arbor, MI, USA">
        <title>Comparative Genomics and Chromosome Evolution.</title>
        <authorList>
            <person name="Mudd A.B."/>
        </authorList>
    </citation>
    <scope>NUCLEOTIDE SEQUENCE</scope>
    <source>
        <strain evidence="1">237g6f4</strain>
        <tissue evidence="1">Blood</tissue>
    </source>
</reference>
<organism evidence="1 2">
    <name type="scientific">Engystomops pustulosus</name>
    <name type="common">Tungara frog</name>
    <name type="synonym">Physalaemus pustulosus</name>
    <dbReference type="NCBI Taxonomy" id="76066"/>
    <lineage>
        <taxon>Eukaryota</taxon>
        <taxon>Metazoa</taxon>
        <taxon>Chordata</taxon>
        <taxon>Craniata</taxon>
        <taxon>Vertebrata</taxon>
        <taxon>Euteleostomi</taxon>
        <taxon>Amphibia</taxon>
        <taxon>Batrachia</taxon>
        <taxon>Anura</taxon>
        <taxon>Neobatrachia</taxon>
        <taxon>Hyloidea</taxon>
        <taxon>Leptodactylidae</taxon>
        <taxon>Leiuperinae</taxon>
        <taxon>Engystomops</taxon>
    </lineage>
</organism>
<dbReference type="AlphaFoldDB" id="A0AAV7AF92"/>